<evidence type="ECO:0000256" key="1">
    <source>
        <dbReference type="ARBA" id="ARBA00022679"/>
    </source>
</evidence>
<organism evidence="4">
    <name type="scientific">Proboscia inermis</name>
    <dbReference type="NCBI Taxonomy" id="420281"/>
    <lineage>
        <taxon>Eukaryota</taxon>
        <taxon>Sar</taxon>
        <taxon>Stramenopiles</taxon>
        <taxon>Ochrophyta</taxon>
        <taxon>Bacillariophyta</taxon>
        <taxon>Coscinodiscophyceae</taxon>
        <taxon>Rhizosoleniophycidae</taxon>
        <taxon>Rhizosoleniales</taxon>
        <taxon>Rhizosoleniaceae</taxon>
        <taxon>Proboscia</taxon>
    </lineage>
</organism>
<evidence type="ECO:0000313" key="4">
    <source>
        <dbReference type="EMBL" id="CAD8407669.1"/>
    </source>
</evidence>
<keyword evidence="2" id="KW-0648">Protein biosynthesis</keyword>
<evidence type="ECO:0000259" key="3">
    <source>
        <dbReference type="Pfam" id="PF02911"/>
    </source>
</evidence>
<evidence type="ECO:0000256" key="2">
    <source>
        <dbReference type="ARBA" id="ARBA00022917"/>
    </source>
</evidence>
<dbReference type="InterPro" id="IPR005793">
    <property type="entry name" value="Formyl_trans_C"/>
</dbReference>
<dbReference type="SUPFAM" id="SSF50486">
    <property type="entry name" value="FMT C-terminal domain-like"/>
    <property type="match status" value="1"/>
</dbReference>
<protein>
    <recommendedName>
        <fullName evidence="3">Formyl transferase C-terminal domain-containing protein</fullName>
    </recommendedName>
</protein>
<dbReference type="PANTHER" id="PTHR11138:SF5">
    <property type="entry name" value="METHIONYL-TRNA FORMYLTRANSFERASE, MITOCHONDRIAL"/>
    <property type="match status" value="1"/>
</dbReference>
<dbReference type="GO" id="GO:0005739">
    <property type="term" value="C:mitochondrion"/>
    <property type="evidence" value="ECO:0007669"/>
    <property type="project" value="TreeGrafter"/>
</dbReference>
<keyword evidence="1" id="KW-0808">Transferase</keyword>
<dbReference type="AlphaFoldDB" id="A0A7S0BZ57"/>
<dbReference type="EMBL" id="HBEL01007880">
    <property type="protein sequence ID" value="CAD8407669.1"/>
    <property type="molecule type" value="Transcribed_RNA"/>
</dbReference>
<dbReference type="PANTHER" id="PTHR11138">
    <property type="entry name" value="METHIONYL-TRNA FORMYLTRANSFERASE"/>
    <property type="match status" value="1"/>
</dbReference>
<reference evidence="4" key="1">
    <citation type="submission" date="2021-01" db="EMBL/GenBank/DDBJ databases">
        <authorList>
            <person name="Corre E."/>
            <person name="Pelletier E."/>
            <person name="Niang G."/>
            <person name="Scheremetjew M."/>
            <person name="Finn R."/>
            <person name="Kale V."/>
            <person name="Holt S."/>
            <person name="Cochrane G."/>
            <person name="Meng A."/>
            <person name="Brown T."/>
            <person name="Cohen L."/>
        </authorList>
    </citation>
    <scope>NUCLEOTIDE SEQUENCE</scope>
    <source>
        <strain evidence="4">CCAP1064/1</strain>
    </source>
</reference>
<dbReference type="InterPro" id="IPR044135">
    <property type="entry name" value="Met-tRNA-FMT_C"/>
</dbReference>
<dbReference type="CDD" id="cd08704">
    <property type="entry name" value="Met_tRNA_FMT_C"/>
    <property type="match status" value="1"/>
</dbReference>
<dbReference type="InterPro" id="IPR011034">
    <property type="entry name" value="Formyl_transferase-like_C_sf"/>
</dbReference>
<sequence>MDAGALVAQKEYNVGPDEQSADVLPYLFGLGTTLLLDSLPKVISGEVTMENAKPQEEELVVAADMINASEGELRYWSESATTCHNKIRAFSIWPGTFMHVKVGDNADPVKVKVIKSRVVEGTVDKTRTIELKKEKGAGLLVVCNDGSVLELLQVQPECKKVMDAKSFHNGLRGGVIEWLDMSNSGDTVTTEKYCMT</sequence>
<proteinExistence type="predicted"/>
<dbReference type="Pfam" id="PF02911">
    <property type="entry name" value="Formyl_trans_C"/>
    <property type="match status" value="1"/>
</dbReference>
<accession>A0A7S0BZ57</accession>
<dbReference type="Gene3D" id="3.40.50.12230">
    <property type="match status" value="1"/>
</dbReference>
<gene>
    <name evidence="4" type="ORF">PINE0816_LOCUS3788</name>
</gene>
<dbReference type="GO" id="GO:0004479">
    <property type="term" value="F:methionyl-tRNA formyltransferase activity"/>
    <property type="evidence" value="ECO:0007669"/>
    <property type="project" value="TreeGrafter"/>
</dbReference>
<feature type="domain" description="Formyl transferase C-terminal" evidence="3">
    <location>
        <begin position="67"/>
        <end position="171"/>
    </location>
</feature>
<name>A0A7S0BZ57_9STRA</name>